<protein>
    <submittedName>
        <fullName evidence="2">Phosphoglucan phosphatase DSP4 chloroplastic</fullName>
    </submittedName>
</protein>
<dbReference type="STRING" id="35608.A0A2U1MW18"/>
<accession>A0A2U1MW18</accession>
<dbReference type="GO" id="GO:0009507">
    <property type="term" value="C:chloroplast"/>
    <property type="evidence" value="ECO:0007669"/>
    <property type="project" value="TreeGrafter"/>
</dbReference>
<dbReference type="Proteomes" id="UP000245207">
    <property type="component" value="Unassembled WGS sequence"/>
</dbReference>
<proteinExistence type="predicted"/>
<dbReference type="InterPro" id="IPR052832">
    <property type="entry name" value="Starch-Glucan_Phosphatase"/>
</dbReference>
<dbReference type="EMBL" id="PKPP01004222">
    <property type="protein sequence ID" value="PWA65448.1"/>
    <property type="molecule type" value="Genomic_DNA"/>
</dbReference>
<dbReference type="GO" id="GO:0019203">
    <property type="term" value="F:carbohydrate phosphatase activity"/>
    <property type="evidence" value="ECO:0007669"/>
    <property type="project" value="TreeGrafter"/>
</dbReference>
<dbReference type="PANTHER" id="PTHR46642:SF3">
    <property type="entry name" value="PHOSPHOGLUCAN PHOSPHATASE DSP4, CHLOROPLASTIC"/>
    <property type="match status" value="1"/>
</dbReference>
<dbReference type="InterPro" id="IPR032640">
    <property type="entry name" value="AMPK1_CBM"/>
</dbReference>
<reference evidence="2 3" key="1">
    <citation type="journal article" date="2018" name="Mol. Plant">
        <title>The genome of Artemisia annua provides insight into the evolution of Asteraceae family and artemisinin biosynthesis.</title>
        <authorList>
            <person name="Shen Q."/>
            <person name="Zhang L."/>
            <person name="Liao Z."/>
            <person name="Wang S."/>
            <person name="Yan T."/>
            <person name="Shi P."/>
            <person name="Liu M."/>
            <person name="Fu X."/>
            <person name="Pan Q."/>
            <person name="Wang Y."/>
            <person name="Lv Z."/>
            <person name="Lu X."/>
            <person name="Zhang F."/>
            <person name="Jiang W."/>
            <person name="Ma Y."/>
            <person name="Chen M."/>
            <person name="Hao X."/>
            <person name="Li L."/>
            <person name="Tang Y."/>
            <person name="Lv G."/>
            <person name="Zhou Y."/>
            <person name="Sun X."/>
            <person name="Brodelius P.E."/>
            <person name="Rose J.K.C."/>
            <person name="Tang K."/>
        </authorList>
    </citation>
    <scope>NUCLEOTIDE SEQUENCE [LARGE SCALE GENOMIC DNA]</scope>
    <source>
        <strain evidence="3">cv. Huhao1</strain>
        <tissue evidence="2">Leaf</tissue>
    </source>
</reference>
<dbReference type="Pfam" id="PF16561">
    <property type="entry name" value="AMPK1_CBM"/>
    <property type="match status" value="1"/>
</dbReference>
<dbReference type="InterPro" id="IPR013783">
    <property type="entry name" value="Ig-like_fold"/>
</dbReference>
<evidence type="ECO:0000259" key="1">
    <source>
        <dbReference type="Pfam" id="PF16561"/>
    </source>
</evidence>
<dbReference type="InterPro" id="IPR014756">
    <property type="entry name" value="Ig_E-set"/>
</dbReference>
<organism evidence="2 3">
    <name type="scientific">Artemisia annua</name>
    <name type="common">Sweet wormwood</name>
    <dbReference type="NCBI Taxonomy" id="35608"/>
    <lineage>
        <taxon>Eukaryota</taxon>
        <taxon>Viridiplantae</taxon>
        <taxon>Streptophyta</taxon>
        <taxon>Embryophyta</taxon>
        <taxon>Tracheophyta</taxon>
        <taxon>Spermatophyta</taxon>
        <taxon>Magnoliopsida</taxon>
        <taxon>eudicotyledons</taxon>
        <taxon>Gunneridae</taxon>
        <taxon>Pentapetalae</taxon>
        <taxon>asterids</taxon>
        <taxon>campanulids</taxon>
        <taxon>Asterales</taxon>
        <taxon>Asteraceae</taxon>
        <taxon>Asteroideae</taxon>
        <taxon>Anthemideae</taxon>
        <taxon>Artemisiinae</taxon>
        <taxon>Artemisia</taxon>
    </lineage>
</organism>
<dbReference type="OrthoDB" id="273181at2759"/>
<dbReference type="PANTHER" id="PTHR46642">
    <property type="entry name" value="DUAL SPECIFICITY PHOSPHATASE, SUBGROUP, CATALYTIC DOMAIN"/>
    <property type="match status" value="1"/>
</dbReference>
<name>A0A2U1MW18_ARTAN</name>
<comment type="caution">
    <text evidence="2">The sequence shown here is derived from an EMBL/GenBank/DDBJ whole genome shotgun (WGS) entry which is preliminary data.</text>
</comment>
<evidence type="ECO:0000313" key="3">
    <source>
        <dbReference type="Proteomes" id="UP000245207"/>
    </source>
</evidence>
<keyword evidence="3" id="KW-1185">Reference proteome</keyword>
<dbReference type="CDD" id="cd02859">
    <property type="entry name" value="E_set_AMPKbeta_like_N"/>
    <property type="match status" value="1"/>
</dbReference>
<dbReference type="AlphaFoldDB" id="A0A2U1MW18"/>
<feature type="domain" description="AMP-activated protein kinase glycogen-binding" evidence="1">
    <location>
        <begin position="101"/>
        <end position="159"/>
    </location>
</feature>
<sequence>MAKERWFSVLTYQDHLEHKTSPSVVGDLAKITDGLKASFSTCVVSTINPWYENRRPELIAAFLDEVVEDPRVKIRTLDWNSIIHVFCKVRLLEEWFSFRMNKIPLQYDEKHISWILQSDLPEGRYEYKYIDYGKWMINTNELVTPVNKDGYINNYVQVPFNLIILYAYQHMLQRHRLCALIAHAGDGNFHTTIFFDQAEEGQIRYSIIKKEDLEEPRK</sequence>
<dbReference type="Gene3D" id="2.60.40.10">
    <property type="entry name" value="Immunoglobulins"/>
    <property type="match status" value="1"/>
</dbReference>
<gene>
    <name evidence="2" type="ORF">CTI12_AA326790</name>
</gene>
<evidence type="ECO:0000313" key="2">
    <source>
        <dbReference type="EMBL" id="PWA65448.1"/>
    </source>
</evidence>
<dbReference type="SUPFAM" id="SSF81296">
    <property type="entry name" value="E set domains"/>
    <property type="match status" value="1"/>
</dbReference>
<dbReference type="GO" id="GO:0005983">
    <property type="term" value="P:starch catabolic process"/>
    <property type="evidence" value="ECO:0007669"/>
    <property type="project" value="TreeGrafter"/>
</dbReference>
<dbReference type="GO" id="GO:2001070">
    <property type="term" value="F:starch binding"/>
    <property type="evidence" value="ECO:0007669"/>
    <property type="project" value="TreeGrafter"/>
</dbReference>